<feature type="domain" description="Outer membrane lipoprotein BamD-like" evidence="7">
    <location>
        <begin position="32"/>
        <end position="234"/>
    </location>
</feature>
<dbReference type="KEGG" id="meh:M301_0927"/>
<dbReference type="AlphaFoldDB" id="D7DPU0"/>
<comment type="subcellular location">
    <subcellularLocation>
        <location evidence="6">Cell outer membrane</location>
    </subcellularLocation>
</comment>
<dbReference type="HAMAP" id="MF_00922">
    <property type="entry name" value="OM_assembly_BamD"/>
    <property type="match status" value="1"/>
</dbReference>
<evidence type="ECO:0000259" key="7">
    <source>
        <dbReference type="Pfam" id="PF13525"/>
    </source>
</evidence>
<reference evidence="8 9" key="2">
    <citation type="journal article" date="2011" name="J. Bacteriol.">
        <title>Genomes of three methylotrophs from a single niche uncover genetic and metabolic divergence of Methylophilaceae.</title>
        <authorList>
            <person name="Lapidus A."/>
            <person name="Clum A."/>
            <person name="Labutti K."/>
            <person name="Kaluzhnaya M.G."/>
            <person name="Lim S."/>
            <person name="Beck D.A."/>
            <person name="Glavina Del Rio T."/>
            <person name="Nolan M."/>
            <person name="Mavromatis K."/>
            <person name="Huntemann M."/>
            <person name="Lucas S."/>
            <person name="Lidstrom M.E."/>
            <person name="Ivanova N."/>
            <person name="Chistoserdova L."/>
        </authorList>
    </citation>
    <scope>NUCLEOTIDE SEQUENCE [LARGE SCALE GENOMIC DNA]</scope>
    <source>
        <strain evidence="8 9">301</strain>
    </source>
</reference>
<comment type="similarity">
    <text evidence="6">Belongs to the BamD family.</text>
</comment>
<keyword evidence="1 6" id="KW-0732">Signal</keyword>
<protein>
    <recommendedName>
        <fullName evidence="6">Outer membrane protein assembly factor BamD</fullName>
    </recommendedName>
</protein>
<dbReference type="eggNOG" id="COG4105">
    <property type="taxonomic scope" value="Bacteria"/>
</dbReference>
<dbReference type="CDD" id="cd15830">
    <property type="entry name" value="BamD"/>
    <property type="match status" value="1"/>
</dbReference>
<evidence type="ECO:0000256" key="6">
    <source>
        <dbReference type="HAMAP-Rule" id="MF_00922"/>
    </source>
</evidence>
<feature type="chain" id="PRO_5009009765" description="Outer membrane protein assembly factor BamD" evidence="6">
    <location>
        <begin position="21"/>
        <end position="269"/>
    </location>
</feature>
<reference evidence="9" key="1">
    <citation type="submission" date="2010-05" db="EMBL/GenBank/DDBJ databases">
        <title>Complete sequence of Methylotenera sp. 301.</title>
        <authorList>
            <person name="Lucas S."/>
            <person name="Copeland A."/>
            <person name="Lapidus A."/>
            <person name="Cheng J.-F."/>
            <person name="Bruce D."/>
            <person name="Goodwin L."/>
            <person name="Pitluck S."/>
            <person name="Clum A."/>
            <person name="Land M."/>
            <person name="Hauser L."/>
            <person name="Kyrpides N."/>
            <person name="Ivanova N."/>
            <person name="Chistoservova L."/>
            <person name="Kalyuzhnaya M."/>
            <person name="Woyke T."/>
        </authorList>
    </citation>
    <scope>NUCLEOTIDE SEQUENCE [LARGE SCALE GENOMIC DNA]</scope>
    <source>
        <strain evidence="9">301</strain>
    </source>
</reference>
<dbReference type="InterPro" id="IPR011990">
    <property type="entry name" value="TPR-like_helical_dom_sf"/>
</dbReference>
<keyword evidence="3" id="KW-0564">Palmitate</keyword>
<accession>D7DPU0</accession>
<feature type="signal peptide" evidence="6">
    <location>
        <begin position="1"/>
        <end position="20"/>
    </location>
</feature>
<comment type="function">
    <text evidence="6">Part of the outer membrane protein assembly complex, which is involved in assembly and insertion of beta-barrel proteins into the outer membrane.</text>
</comment>
<dbReference type="InterPro" id="IPR017689">
    <property type="entry name" value="BamD"/>
</dbReference>
<evidence type="ECO:0000256" key="3">
    <source>
        <dbReference type="ARBA" id="ARBA00023139"/>
    </source>
</evidence>
<dbReference type="GO" id="GO:0043165">
    <property type="term" value="P:Gram-negative-bacterium-type cell outer membrane assembly"/>
    <property type="evidence" value="ECO:0007669"/>
    <property type="project" value="UniProtKB-UniRule"/>
</dbReference>
<dbReference type="Pfam" id="PF13525">
    <property type="entry name" value="YfiO"/>
    <property type="match status" value="1"/>
</dbReference>
<gene>
    <name evidence="6" type="primary">bamD</name>
    <name evidence="8" type="ordered locus">M301_0927</name>
</gene>
<dbReference type="PANTHER" id="PTHR37423:SF1">
    <property type="entry name" value="OUTER MEMBRANE PROTEIN ASSEMBLY FACTOR BAMD"/>
    <property type="match status" value="1"/>
</dbReference>
<dbReference type="PANTHER" id="PTHR37423">
    <property type="entry name" value="SOLUBLE LYTIC MUREIN TRANSGLYCOSYLASE-RELATED"/>
    <property type="match status" value="1"/>
</dbReference>
<comment type="subunit">
    <text evidence="6">Part of the Bam complex.</text>
</comment>
<dbReference type="RefSeq" id="WP_013147627.1">
    <property type="nucleotide sequence ID" value="NC_014207.1"/>
</dbReference>
<dbReference type="OrthoDB" id="9779191at2"/>
<dbReference type="SUPFAM" id="SSF48452">
    <property type="entry name" value="TPR-like"/>
    <property type="match status" value="1"/>
</dbReference>
<dbReference type="GO" id="GO:0051205">
    <property type="term" value="P:protein insertion into membrane"/>
    <property type="evidence" value="ECO:0007669"/>
    <property type="project" value="UniProtKB-UniRule"/>
</dbReference>
<proteinExistence type="inferred from homology"/>
<keyword evidence="4 6" id="KW-0998">Cell outer membrane</keyword>
<name>D7DPU0_METV0</name>
<dbReference type="Gene3D" id="1.25.40.10">
    <property type="entry name" value="Tetratricopeptide repeat domain"/>
    <property type="match status" value="1"/>
</dbReference>
<dbReference type="GO" id="GO:1990063">
    <property type="term" value="C:Bam protein complex"/>
    <property type="evidence" value="ECO:0007669"/>
    <property type="project" value="TreeGrafter"/>
</dbReference>
<evidence type="ECO:0000256" key="4">
    <source>
        <dbReference type="ARBA" id="ARBA00023237"/>
    </source>
</evidence>
<evidence type="ECO:0000313" key="9">
    <source>
        <dbReference type="Proteomes" id="UP000000383"/>
    </source>
</evidence>
<dbReference type="InterPro" id="IPR039565">
    <property type="entry name" value="BamD-like"/>
</dbReference>
<keyword evidence="5 8" id="KW-0449">Lipoprotein</keyword>
<evidence type="ECO:0000256" key="2">
    <source>
        <dbReference type="ARBA" id="ARBA00023136"/>
    </source>
</evidence>
<dbReference type="STRING" id="666681.M301_0927"/>
<dbReference type="EMBL" id="CP002056">
    <property type="protein sequence ID" value="ADI29311.1"/>
    <property type="molecule type" value="Genomic_DNA"/>
</dbReference>
<evidence type="ECO:0000256" key="1">
    <source>
        <dbReference type="ARBA" id="ARBA00022729"/>
    </source>
</evidence>
<keyword evidence="2 6" id="KW-0472">Membrane</keyword>
<dbReference type="Proteomes" id="UP000000383">
    <property type="component" value="Chromosome"/>
</dbReference>
<keyword evidence="9" id="KW-1185">Reference proteome</keyword>
<evidence type="ECO:0000256" key="5">
    <source>
        <dbReference type="ARBA" id="ARBA00023288"/>
    </source>
</evidence>
<dbReference type="NCBIfam" id="TIGR03302">
    <property type="entry name" value="OM_YfiO"/>
    <property type="match status" value="1"/>
</dbReference>
<evidence type="ECO:0000313" key="8">
    <source>
        <dbReference type="EMBL" id="ADI29311.1"/>
    </source>
</evidence>
<organism evidence="8 9">
    <name type="scientific">Methylotenera versatilis (strain 301)</name>
    <dbReference type="NCBI Taxonomy" id="666681"/>
    <lineage>
        <taxon>Bacteria</taxon>
        <taxon>Pseudomonadati</taxon>
        <taxon>Pseudomonadota</taxon>
        <taxon>Betaproteobacteria</taxon>
        <taxon>Nitrosomonadales</taxon>
        <taxon>Methylophilaceae</taxon>
        <taxon>Methylotenera</taxon>
    </lineage>
</organism>
<dbReference type="HOGENOM" id="CLU_065982_0_2_4"/>
<sequence length="269" mass="31024" precursor="true">MKYILILMFALLMNGCAIFGAPTELDDTKGLTAERIYQMGSEKMRDKDYDKAIVYFGKLESRYPNGRFAAQAQLETAYAHFKKQDPVLCVAAADRFIKLHPNHPNVDYAYYLKGLAVFNERGVIEKLTKQQISDRDPRSLRDSFVTFKDLVTRYPNSKYAKDATQRMVYLANSLSDHELDVANYYMKRQAYLAAINRCKYVLEYYPQTPGVEQALVTMISAYDLMGLDDLKKDTVRILETNYPNSALLGNGAPADERVWWKFWESLYTK</sequence>